<comment type="function">
    <text evidence="8">Essential component of the signal peptidase complex (SPC) which catalyzes the cleavage of N-terminal signal sequences from nascent proteins as they are translocated into the lumen of the endoplasmic reticulum. Essential for the SPC catalytic activity, possibly by stabilizing and positioning the active center of the complex close to the lumenal surface. Essential for viability.</text>
</comment>
<evidence type="ECO:0000256" key="6">
    <source>
        <dbReference type="ARBA" id="ARBA00022989"/>
    </source>
</evidence>
<comment type="caution">
    <text evidence="11">The sequence shown here is derived from an EMBL/GenBank/DDBJ whole genome shotgun (WGS) entry which is preliminary data.</text>
</comment>
<dbReference type="AlphaFoldDB" id="A0A9P6YV78"/>
<dbReference type="InterPro" id="IPR007653">
    <property type="entry name" value="SPC3"/>
</dbReference>
<evidence type="ECO:0000256" key="7">
    <source>
        <dbReference type="ARBA" id="ARBA00023136"/>
    </source>
</evidence>
<dbReference type="PANTHER" id="PTHR12804">
    <property type="entry name" value="MICROSOMAL SIGNAL PEPTIDASE 23 KD SUBUNIT SPC22/23"/>
    <property type="match status" value="1"/>
</dbReference>
<evidence type="ECO:0000313" key="11">
    <source>
        <dbReference type="EMBL" id="KAG1565025.1"/>
    </source>
</evidence>
<dbReference type="PIRSF" id="PIRSF016089">
    <property type="entry name" value="SPC22"/>
    <property type="match status" value="1"/>
</dbReference>
<evidence type="ECO:0000313" key="12">
    <source>
        <dbReference type="Proteomes" id="UP000740926"/>
    </source>
</evidence>
<accession>A0A9P6YV78</accession>
<evidence type="ECO:0000256" key="8">
    <source>
        <dbReference type="ARBA" id="ARBA00045670"/>
    </source>
</evidence>
<keyword evidence="6 10" id="KW-1133">Transmembrane helix</keyword>
<organism evidence="11 12">
    <name type="scientific">Rhizopus delemar</name>
    <dbReference type="NCBI Taxonomy" id="936053"/>
    <lineage>
        <taxon>Eukaryota</taxon>
        <taxon>Fungi</taxon>
        <taxon>Fungi incertae sedis</taxon>
        <taxon>Mucoromycota</taxon>
        <taxon>Mucoromycotina</taxon>
        <taxon>Mucoromycetes</taxon>
        <taxon>Mucorales</taxon>
        <taxon>Mucorineae</taxon>
        <taxon>Rhizopodaceae</taxon>
        <taxon>Rhizopus</taxon>
    </lineage>
</organism>
<reference evidence="11 12" key="1">
    <citation type="journal article" date="2020" name="Microb. Genom.">
        <title>Genetic diversity of clinical and environmental Mucorales isolates obtained from an investigation of mucormycosis cases among solid organ transplant recipients.</title>
        <authorList>
            <person name="Nguyen M.H."/>
            <person name="Kaul D."/>
            <person name="Muto C."/>
            <person name="Cheng S.J."/>
            <person name="Richter R.A."/>
            <person name="Bruno V.M."/>
            <person name="Liu G."/>
            <person name="Beyhan S."/>
            <person name="Sundermann A.J."/>
            <person name="Mounaud S."/>
            <person name="Pasculle A.W."/>
            <person name="Nierman W.C."/>
            <person name="Driscoll E."/>
            <person name="Cumbie R."/>
            <person name="Clancy C.J."/>
            <person name="Dupont C.L."/>
        </authorList>
    </citation>
    <scope>NUCLEOTIDE SEQUENCE [LARGE SCALE GENOMIC DNA]</scope>
    <source>
        <strain evidence="11 12">GL24</strain>
    </source>
</reference>
<keyword evidence="12" id="KW-1185">Reference proteome</keyword>
<sequence>MYNLQQRISNLFSFAITVLSTVLGAVALISYIQGYASVQGRVSVDANKIKIVSRRFGPENQDYRKPSEFARLSFDIDADFSPLFDWNTKQIFVTVVADYQTDKYTRNSVVIWDKIITSKEKAKLRLKNVGNKYAMIDVSQKWNYERANLSLAWDITPHVGLLQSGHFLTDAQITLPPFSPV</sequence>
<evidence type="ECO:0000256" key="5">
    <source>
        <dbReference type="ARBA" id="ARBA00022968"/>
    </source>
</evidence>
<evidence type="ECO:0000256" key="1">
    <source>
        <dbReference type="ARBA" id="ARBA00004648"/>
    </source>
</evidence>
<keyword evidence="3 10" id="KW-0812">Transmembrane</keyword>
<feature type="transmembrane region" description="Helical" evidence="10">
    <location>
        <begin position="12"/>
        <end position="32"/>
    </location>
</feature>
<evidence type="ECO:0000256" key="2">
    <source>
        <dbReference type="ARBA" id="ARBA00009289"/>
    </source>
</evidence>
<proteinExistence type="inferred from homology"/>
<keyword evidence="4 9" id="KW-0256">Endoplasmic reticulum</keyword>
<dbReference type="PANTHER" id="PTHR12804:SF0">
    <property type="entry name" value="SIGNAL PEPTIDASE COMPLEX SUBUNIT 3"/>
    <property type="match status" value="1"/>
</dbReference>
<protein>
    <recommendedName>
        <fullName evidence="9">Signal peptidase subunit 3</fullName>
    </recommendedName>
</protein>
<dbReference type="Proteomes" id="UP000740926">
    <property type="component" value="Unassembled WGS sequence"/>
</dbReference>
<comment type="subcellular location">
    <subcellularLocation>
        <location evidence="1">Endoplasmic reticulum membrane</location>
        <topology evidence="1">Single-pass type II membrane protein</topology>
    </subcellularLocation>
</comment>
<name>A0A9P6YV78_9FUNG</name>
<comment type="similarity">
    <text evidence="2 9">Belongs to the SPCS3 family.</text>
</comment>
<dbReference type="EMBL" id="JAANIU010002301">
    <property type="protein sequence ID" value="KAG1565025.1"/>
    <property type="molecule type" value="Genomic_DNA"/>
</dbReference>
<keyword evidence="5" id="KW-0735">Signal-anchor</keyword>
<evidence type="ECO:0000256" key="3">
    <source>
        <dbReference type="ARBA" id="ARBA00022692"/>
    </source>
</evidence>
<dbReference type="GO" id="GO:0045047">
    <property type="term" value="P:protein targeting to ER"/>
    <property type="evidence" value="ECO:0007669"/>
    <property type="project" value="TreeGrafter"/>
</dbReference>
<dbReference type="Pfam" id="PF04573">
    <property type="entry name" value="SPC22"/>
    <property type="match status" value="1"/>
</dbReference>
<evidence type="ECO:0000256" key="9">
    <source>
        <dbReference type="PIRNR" id="PIRNR016089"/>
    </source>
</evidence>
<dbReference type="GO" id="GO:0005787">
    <property type="term" value="C:signal peptidase complex"/>
    <property type="evidence" value="ECO:0007669"/>
    <property type="project" value="UniProtKB-UniRule"/>
</dbReference>
<gene>
    <name evidence="11" type="ORF">G6F50_010460</name>
</gene>
<keyword evidence="7 9" id="KW-0472">Membrane</keyword>
<evidence type="ECO:0000256" key="4">
    <source>
        <dbReference type="ARBA" id="ARBA00022824"/>
    </source>
</evidence>
<evidence type="ECO:0000256" key="10">
    <source>
        <dbReference type="SAM" id="Phobius"/>
    </source>
</evidence>
<dbReference type="GO" id="GO:0006465">
    <property type="term" value="P:signal peptide processing"/>
    <property type="evidence" value="ECO:0007669"/>
    <property type="project" value="UniProtKB-UniRule"/>
</dbReference>